<dbReference type="GO" id="GO:0017040">
    <property type="term" value="F:N-acylsphingosine amidohydrolase activity"/>
    <property type="evidence" value="ECO:0007669"/>
    <property type="project" value="UniProtKB-EC"/>
</dbReference>
<dbReference type="AlphaFoldDB" id="A0AAW0BXI5"/>
<feature type="region of interest" description="Disordered" evidence="2">
    <location>
        <begin position="1"/>
        <end position="45"/>
    </location>
</feature>
<dbReference type="Gene3D" id="3.60.60.10">
    <property type="entry name" value="Penicillin V Acylase, Chain A"/>
    <property type="match status" value="1"/>
</dbReference>
<organism evidence="4 5">
    <name type="scientific">Favolaschia claudopus</name>
    <dbReference type="NCBI Taxonomy" id="2862362"/>
    <lineage>
        <taxon>Eukaryota</taxon>
        <taxon>Fungi</taxon>
        <taxon>Dikarya</taxon>
        <taxon>Basidiomycota</taxon>
        <taxon>Agaricomycotina</taxon>
        <taxon>Agaricomycetes</taxon>
        <taxon>Agaricomycetidae</taxon>
        <taxon>Agaricales</taxon>
        <taxon>Marasmiineae</taxon>
        <taxon>Mycenaceae</taxon>
        <taxon>Favolaschia</taxon>
    </lineage>
</organism>
<dbReference type="InterPro" id="IPR029130">
    <property type="entry name" value="Acid_ceramidase_N"/>
</dbReference>
<evidence type="ECO:0000256" key="2">
    <source>
        <dbReference type="SAM" id="MobiDB-lite"/>
    </source>
</evidence>
<name>A0AAW0BXI5_9AGAR</name>
<dbReference type="PANTHER" id="PTHR28583:SF1">
    <property type="entry name" value="ACID CERAMIDASE"/>
    <property type="match status" value="1"/>
</dbReference>
<feature type="compositionally biased region" description="Low complexity" evidence="2">
    <location>
        <begin position="1"/>
        <end position="28"/>
    </location>
</feature>
<comment type="caution">
    <text evidence="4">The sequence shown here is derived from an EMBL/GenBank/DDBJ whole genome shotgun (WGS) entry which is preliminary data.</text>
</comment>
<dbReference type="EC" id="3.5.1.23" evidence="1"/>
<evidence type="ECO:0000259" key="3">
    <source>
        <dbReference type="Pfam" id="PF15508"/>
    </source>
</evidence>
<dbReference type="Pfam" id="PF15508">
    <property type="entry name" value="NAAA-beta"/>
    <property type="match status" value="1"/>
</dbReference>
<dbReference type="EMBL" id="JAWWNJ010000024">
    <property type="protein sequence ID" value="KAK7031486.1"/>
    <property type="molecule type" value="Genomic_DNA"/>
</dbReference>
<evidence type="ECO:0000313" key="5">
    <source>
        <dbReference type="Proteomes" id="UP001362999"/>
    </source>
</evidence>
<dbReference type="Proteomes" id="UP001362999">
    <property type="component" value="Unassembled WGS sequence"/>
</dbReference>
<accession>A0AAW0BXI5</accession>
<feature type="compositionally biased region" description="Polar residues" evidence="2">
    <location>
        <begin position="35"/>
        <end position="45"/>
    </location>
</feature>
<protein>
    <recommendedName>
        <fullName evidence="1">ceramidase</fullName>
        <ecNumber evidence="1">3.5.1.23</ecNumber>
    </recommendedName>
</protein>
<evidence type="ECO:0000256" key="1">
    <source>
        <dbReference type="ARBA" id="ARBA00011891"/>
    </source>
</evidence>
<gene>
    <name evidence="4" type="ORF">R3P38DRAFT_2923907</name>
</gene>
<sequence>MAPTTRSKTRTTRSTVSQDTTTSTWTNSTRRKDLSSSNTTPTYQVNLSLPPEHRYDEICADYKAFLGGIMPIYDDLLQDFTRRPRIIDFLAKSLLRRVHSSEESKEIHGISKATGVPVHLVVAFNTFLDLFSGCSSGGVRVADAGSAGGPYRNGIVHFRGLDWAMDPLRQLIICVEYIRDGQIVARAITYAGYIGILTGVRAGLSISLNYRVRFASSPASLFAHRLHQALVLLGFRPSISSILRQILLSPSPPPSLASLAETLSSRSTTPCYLIFCTPASVLILEKDLKSAVVKTADDFLAVTNHDTRLEGLTPEEWRAMLQREGGAVHDVVLDSIERKECISHLWKKEGKGLKVKDVVRQLQVQPVQNECTHYSCVMDPSVDGGGLLWVRSYDDPVEMAQEEPVHPLDL</sequence>
<keyword evidence="5" id="KW-1185">Reference proteome</keyword>
<evidence type="ECO:0000313" key="4">
    <source>
        <dbReference type="EMBL" id="KAK7031486.1"/>
    </source>
</evidence>
<feature type="domain" description="Acid ceramidase N-terminal" evidence="3">
    <location>
        <begin position="40"/>
        <end position="97"/>
    </location>
</feature>
<reference evidence="4 5" key="1">
    <citation type="journal article" date="2024" name="J Genomics">
        <title>Draft genome sequencing and assembly of Favolaschia claudopus CIRM-BRFM 2984 isolated from oak limbs.</title>
        <authorList>
            <person name="Navarro D."/>
            <person name="Drula E."/>
            <person name="Chaduli D."/>
            <person name="Cazenave R."/>
            <person name="Ahrendt S."/>
            <person name="Wang J."/>
            <person name="Lipzen A."/>
            <person name="Daum C."/>
            <person name="Barry K."/>
            <person name="Grigoriev I.V."/>
            <person name="Favel A."/>
            <person name="Rosso M.N."/>
            <person name="Martin F."/>
        </authorList>
    </citation>
    <scope>NUCLEOTIDE SEQUENCE [LARGE SCALE GENOMIC DNA]</scope>
    <source>
        <strain evidence="4 5">CIRM-BRFM 2984</strain>
    </source>
</reference>
<dbReference type="PANTHER" id="PTHR28583">
    <property type="entry name" value="ACID AMIDASE"/>
    <property type="match status" value="1"/>
</dbReference>
<proteinExistence type="predicted"/>